<dbReference type="EMBL" id="QETB01000006">
    <property type="protein sequence ID" value="PWF24484.1"/>
    <property type="molecule type" value="Genomic_DNA"/>
</dbReference>
<gene>
    <name evidence="3" type="ORF">DD236_10625</name>
</gene>
<dbReference type="InterPro" id="IPR029062">
    <property type="entry name" value="Class_I_gatase-like"/>
</dbReference>
<dbReference type="GO" id="GO:0006508">
    <property type="term" value="P:proteolysis"/>
    <property type="evidence" value="ECO:0007669"/>
    <property type="project" value="UniProtKB-KW"/>
</dbReference>
<proteinExistence type="inferred from homology"/>
<feature type="domain" description="DJ-1/PfpI" evidence="2">
    <location>
        <begin position="5"/>
        <end position="176"/>
    </location>
</feature>
<dbReference type="NCBIfam" id="TIGR01382">
    <property type="entry name" value="PfpI"/>
    <property type="match status" value="1"/>
</dbReference>
<dbReference type="RefSeq" id="WP_109094380.1">
    <property type="nucleotide sequence ID" value="NZ_CAMELQ010000032.1"/>
</dbReference>
<dbReference type="CDD" id="cd03134">
    <property type="entry name" value="GATase1_PfpI_like"/>
    <property type="match status" value="1"/>
</dbReference>
<keyword evidence="3" id="KW-0378">Hydrolase</keyword>
<comment type="caution">
    <text evidence="3">The sequence shown here is derived from an EMBL/GenBank/DDBJ whole genome shotgun (WGS) entry which is preliminary data.</text>
</comment>
<reference evidence="4" key="1">
    <citation type="submission" date="2018-05" db="EMBL/GenBank/DDBJ databases">
        <authorList>
            <person name="Li Y."/>
        </authorList>
    </citation>
    <scope>NUCLEOTIDE SEQUENCE [LARGE SCALE GENOMIC DNA]</scope>
    <source>
        <strain evidence="4">sk1b4</strain>
    </source>
</reference>
<dbReference type="Gene3D" id="3.40.50.880">
    <property type="match status" value="1"/>
</dbReference>
<accession>A0A2V1JZN8</accession>
<dbReference type="Pfam" id="PF01965">
    <property type="entry name" value="DJ-1_PfpI"/>
    <property type="match status" value="1"/>
</dbReference>
<protein>
    <submittedName>
        <fullName evidence="3">Protease</fullName>
    </submittedName>
</protein>
<comment type="similarity">
    <text evidence="1">Belongs to the peptidase C56 family.</text>
</comment>
<keyword evidence="3" id="KW-0645">Protease</keyword>
<evidence type="ECO:0000313" key="3">
    <source>
        <dbReference type="EMBL" id="PWF24484.1"/>
    </source>
</evidence>
<dbReference type="PANTHER" id="PTHR42733">
    <property type="entry name" value="DJ-1 PROTEIN"/>
    <property type="match status" value="1"/>
</dbReference>
<dbReference type="GO" id="GO:0008233">
    <property type="term" value="F:peptidase activity"/>
    <property type="evidence" value="ECO:0007669"/>
    <property type="project" value="UniProtKB-KW"/>
</dbReference>
<organism evidence="3 4">
    <name type="scientific">Ancrocorticia populi</name>
    <dbReference type="NCBI Taxonomy" id="2175228"/>
    <lineage>
        <taxon>Bacteria</taxon>
        <taxon>Bacillati</taxon>
        <taxon>Actinomycetota</taxon>
        <taxon>Actinomycetes</taxon>
        <taxon>Actinomycetales</taxon>
        <taxon>Actinomycetaceae</taxon>
        <taxon>Ancrocorticia</taxon>
    </lineage>
</organism>
<dbReference type="Proteomes" id="UP000245283">
    <property type="component" value="Unassembled WGS sequence"/>
</dbReference>
<evidence type="ECO:0000256" key="1">
    <source>
        <dbReference type="ARBA" id="ARBA00008542"/>
    </source>
</evidence>
<dbReference type="PANTHER" id="PTHR42733:SF12">
    <property type="entry name" value="PROTEINASE"/>
    <property type="match status" value="1"/>
</dbReference>
<sequence>MTKHALIMTSDFGVEEPELLSPRDALTRAGIDVTVASTSGETIQTVKGDKEPASIVQADTATGAVNADDYDLVVIPGGTVNADHVRMDKDAQKIVQAFAASHRPVGAICHGPWLLIDAGVAEGKTLTSYASVRTDLVNAGASWVDEQVFRCPGNDWVLITSRNPGDLEAFNDALIKEIS</sequence>
<evidence type="ECO:0000313" key="4">
    <source>
        <dbReference type="Proteomes" id="UP000245283"/>
    </source>
</evidence>
<dbReference type="OrthoDB" id="9792284at2"/>
<dbReference type="PROSITE" id="PS51276">
    <property type="entry name" value="PEPTIDASE_C56_PFPI"/>
    <property type="match status" value="1"/>
</dbReference>
<dbReference type="AlphaFoldDB" id="A0A2V1JZN8"/>
<dbReference type="InterPro" id="IPR002818">
    <property type="entry name" value="DJ-1/PfpI"/>
</dbReference>
<dbReference type="SUPFAM" id="SSF52317">
    <property type="entry name" value="Class I glutamine amidotransferase-like"/>
    <property type="match status" value="1"/>
</dbReference>
<dbReference type="InterPro" id="IPR006286">
    <property type="entry name" value="C56_PfpI-like"/>
</dbReference>
<evidence type="ECO:0000259" key="2">
    <source>
        <dbReference type="Pfam" id="PF01965"/>
    </source>
</evidence>
<keyword evidence="4" id="KW-1185">Reference proteome</keyword>
<name>A0A2V1JZN8_9ACTO</name>